<evidence type="ECO:0000256" key="3">
    <source>
        <dbReference type="ARBA" id="ARBA00022989"/>
    </source>
</evidence>
<evidence type="ECO:0000313" key="7">
    <source>
        <dbReference type="EMBL" id="TKV81298.1"/>
    </source>
</evidence>
<dbReference type="InterPro" id="IPR002645">
    <property type="entry name" value="STAS_dom"/>
</dbReference>
<gene>
    <name evidence="7" type="ORF">FDV58_14405</name>
</gene>
<feature type="transmembrane region" description="Helical" evidence="5">
    <location>
        <begin position="56"/>
        <end position="77"/>
    </location>
</feature>
<dbReference type="GO" id="GO:0016020">
    <property type="term" value="C:membrane"/>
    <property type="evidence" value="ECO:0007669"/>
    <property type="project" value="UniProtKB-SubCell"/>
</dbReference>
<proteinExistence type="predicted"/>
<dbReference type="Pfam" id="PF01740">
    <property type="entry name" value="STAS"/>
    <property type="match status" value="1"/>
</dbReference>
<feature type="transmembrane region" description="Helical" evidence="5">
    <location>
        <begin position="383"/>
        <end position="401"/>
    </location>
</feature>
<feature type="domain" description="STAS" evidence="6">
    <location>
        <begin position="442"/>
        <end position="558"/>
    </location>
</feature>
<dbReference type="Proteomes" id="UP000305095">
    <property type="component" value="Unassembled WGS sequence"/>
</dbReference>
<keyword evidence="2 5" id="KW-0812">Transmembrane</keyword>
<feature type="transmembrane region" description="Helical" evidence="5">
    <location>
        <begin position="205"/>
        <end position="226"/>
    </location>
</feature>
<feature type="transmembrane region" description="Helical" evidence="5">
    <location>
        <begin position="332"/>
        <end position="350"/>
    </location>
</feature>
<evidence type="ECO:0000256" key="2">
    <source>
        <dbReference type="ARBA" id="ARBA00022692"/>
    </source>
</evidence>
<dbReference type="PANTHER" id="PTHR11814">
    <property type="entry name" value="SULFATE TRANSPORTER"/>
    <property type="match status" value="1"/>
</dbReference>
<evidence type="ECO:0000256" key="4">
    <source>
        <dbReference type="ARBA" id="ARBA00023136"/>
    </source>
</evidence>
<comment type="caution">
    <text evidence="7">The sequence shown here is derived from an EMBL/GenBank/DDBJ whole genome shotgun (WGS) entry which is preliminary data.</text>
</comment>
<dbReference type="Pfam" id="PF00916">
    <property type="entry name" value="Sulfate_transp"/>
    <property type="match status" value="1"/>
</dbReference>
<dbReference type="EMBL" id="SZZP01000007">
    <property type="protein sequence ID" value="TKV81298.1"/>
    <property type="molecule type" value="Genomic_DNA"/>
</dbReference>
<dbReference type="RefSeq" id="WP_137478797.1">
    <property type="nucleotide sequence ID" value="NZ_SZZP01000007.1"/>
</dbReference>
<dbReference type="PROSITE" id="PS50801">
    <property type="entry name" value="STAS"/>
    <property type="match status" value="1"/>
</dbReference>
<feature type="transmembrane region" description="Helical" evidence="5">
    <location>
        <begin position="107"/>
        <end position="130"/>
    </location>
</feature>
<evidence type="ECO:0000256" key="5">
    <source>
        <dbReference type="SAM" id="Phobius"/>
    </source>
</evidence>
<dbReference type="InterPro" id="IPR001902">
    <property type="entry name" value="SLC26A/SulP_fam"/>
</dbReference>
<accession>A0A4U6S2Y0</accession>
<dbReference type="CDD" id="cd07042">
    <property type="entry name" value="STAS_SulP_like_sulfate_transporter"/>
    <property type="match status" value="1"/>
</dbReference>
<feature type="transmembrane region" description="Helical" evidence="5">
    <location>
        <begin position="356"/>
        <end position="371"/>
    </location>
</feature>
<dbReference type="AlphaFoldDB" id="A0A4U6S2Y0"/>
<feature type="transmembrane region" description="Helical" evidence="5">
    <location>
        <begin position="182"/>
        <end position="199"/>
    </location>
</feature>
<name>A0A4U6S2Y0_BRAEL</name>
<evidence type="ECO:0000313" key="8">
    <source>
        <dbReference type="Proteomes" id="UP000305095"/>
    </source>
</evidence>
<sequence length="562" mass="58691">MGQDRQTHASWPIFSSLRAFRPSDLPGDLIAGLTLAAIAIPEQMATARLGGFSPQIGFFAFMAGSLGFAMFGANRFLSCGADSTITPIFAGGLALMATAGSPDYQALAMALALMVGAIMIAGSLFKLGWIANLLSTPVTVGFLAGISVHILVSQLPGVLGLTEPDGPTLYKLGLLAGKIGQTNFYTLAIGLGVLALVAGSEQISARIPGALIGLVVATVAVITGHLESKGVKVVGTVPGTLPMPSFPEIAPERWIKLLSLAFLIAVVVMVQTAATTRSFLSDPDKPADVDRDFLGAGAGSVLSGLFGAFPVNASPPRTGIVSETGGRTQLSGLFAAAIVLALLAFGATLLRHVPDAALGGVLLFVALRIIRVKQIVAIFRQSFYEFLLVVATAAAIIVLPIEQGVAVGIALSLLHGIWTTTRGQLAEFVHVPGTTIWWPTSPHVTGERTPGIAVVGLQAPLSFLNAESFHSGVLKAISGATPKPRLLVIEASGMIEIDFTAAQALRDLFRECRDDGVTVAVARLESERAQDAFERFGLYEVLPRDHVFRSVDEAVRTLGGQA</sequence>
<keyword evidence="4 5" id="KW-0472">Membrane</keyword>
<dbReference type="GO" id="GO:0055085">
    <property type="term" value="P:transmembrane transport"/>
    <property type="evidence" value="ECO:0007669"/>
    <property type="project" value="InterPro"/>
</dbReference>
<keyword evidence="3 5" id="KW-1133">Transmembrane helix</keyword>
<evidence type="ECO:0000259" key="6">
    <source>
        <dbReference type="PROSITE" id="PS50801"/>
    </source>
</evidence>
<dbReference type="Gene3D" id="3.30.750.24">
    <property type="entry name" value="STAS domain"/>
    <property type="match status" value="1"/>
</dbReference>
<feature type="transmembrane region" description="Helical" evidence="5">
    <location>
        <begin position="254"/>
        <end position="273"/>
    </location>
</feature>
<evidence type="ECO:0000256" key="1">
    <source>
        <dbReference type="ARBA" id="ARBA00004141"/>
    </source>
</evidence>
<dbReference type="SUPFAM" id="SSF52091">
    <property type="entry name" value="SpoIIaa-like"/>
    <property type="match status" value="1"/>
</dbReference>
<comment type="subcellular location">
    <subcellularLocation>
        <location evidence="1">Membrane</location>
        <topology evidence="1">Multi-pass membrane protein</topology>
    </subcellularLocation>
</comment>
<dbReference type="InterPro" id="IPR011547">
    <property type="entry name" value="SLC26A/SulP_dom"/>
</dbReference>
<dbReference type="InterPro" id="IPR036513">
    <property type="entry name" value="STAS_dom_sf"/>
</dbReference>
<reference evidence="7 8" key="1">
    <citation type="submission" date="2019-05" db="EMBL/GenBank/DDBJ databases">
        <title>Draft Genome of Bradyrhizobium elkanii strain SEMIA 938, Used in Commercial Inoculants for Lupinus spp. in Brazil.</title>
        <authorList>
            <person name="Hungria M."/>
            <person name="Delamuta J.R.M."/>
            <person name="Ribeiro R.A."/>
            <person name="Nogueira M.A."/>
        </authorList>
    </citation>
    <scope>NUCLEOTIDE SEQUENCE [LARGE SCALE GENOMIC DNA]</scope>
    <source>
        <strain evidence="7 8">Semia 938</strain>
    </source>
</reference>
<organism evidence="7 8">
    <name type="scientific">Bradyrhizobium elkanii</name>
    <dbReference type="NCBI Taxonomy" id="29448"/>
    <lineage>
        <taxon>Bacteria</taxon>
        <taxon>Pseudomonadati</taxon>
        <taxon>Pseudomonadota</taxon>
        <taxon>Alphaproteobacteria</taxon>
        <taxon>Hyphomicrobiales</taxon>
        <taxon>Nitrobacteraceae</taxon>
        <taxon>Bradyrhizobium</taxon>
    </lineage>
</organism>
<protein>
    <submittedName>
        <fullName evidence="7">SulP family inorganic anion transporter</fullName>
    </submittedName>
</protein>